<proteinExistence type="predicted"/>
<dbReference type="PROSITE" id="PS50089">
    <property type="entry name" value="ZF_RING_2"/>
    <property type="match status" value="1"/>
</dbReference>
<dbReference type="GO" id="GO:0000785">
    <property type="term" value="C:chromatin"/>
    <property type="evidence" value="ECO:0007669"/>
    <property type="project" value="TreeGrafter"/>
</dbReference>
<dbReference type="PANTHER" id="PTHR43941">
    <property type="entry name" value="STRUCTURAL MAINTENANCE OF CHROMOSOMES PROTEIN 2"/>
    <property type="match status" value="1"/>
</dbReference>
<evidence type="ECO:0000256" key="1">
    <source>
        <dbReference type="SAM" id="Coils"/>
    </source>
</evidence>
<dbReference type="EMBL" id="BNCQ01000004">
    <property type="protein sequence ID" value="GIL97165.1"/>
    <property type="molecule type" value="Genomic_DNA"/>
</dbReference>
<dbReference type="Pfam" id="PF13445">
    <property type="entry name" value="zf-RING_UBOX"/>
    <property type="match status" value="1"/>
</dbReference>
<feature type="compositionally biased region" description="Gly residues" evidence="2">
    <location>
        <begin position="855"/>
        <end position="865"/>
    </location>
</feature>
<dbReference type="AlphaFoldDB" id="A0A8J4C193"/>
<feature type="coiled-coil region" evidence="1">
    <location>
        <begin position="470"/>
        <end position="497"/>
    </location>
</feature>
<dbReference type="PROSITE" id="PS00518">
    <property type="entry name" value="ZF_RING_1"/>
    <property type="match status" value="1"/>
</dbReference>
<dbReference type="SMART" id="SM00184">
    <property type="entry name" value="RING"/>
    <property type="match status" value="1"/>
</dbReference>
<keyword evidence="1" id="KW-0175">Coiled coil</keyword>
<feature type="coiled-coil region" evidence="1">
    <location>
        <begin position="614"/>
        <end position="645"/>
    </location>
</feature>
<dbReference type="GO" id="GO:0007076">
    <property type="term" value="P:mitotic chromosome condensation"/>
    <property type="evidence" value="ECO:0007669"/>
    <property type="project" value="TreeGrafter"/>
</dbReference>
<organism evidence="3 4">
    <name type="scientific">Volvox reticuliferus</name>
    <dbReference type="NCBI Taxonomy" id="1737510"/>
    <lineage>
        <taxon>Eukaryota</taxon>
        <taxon>Viridiplantae</taxon>
        <taxon>Chlorophyta</taxon>
        <taxon>core chlorophytes</taxon>
        <taxon>Chlorophyceae</taxon>
        <taxon>CS clade</taxon>
        <taxon>Chlamydomonadales</taxon>
        <taxon>Volvocaceae</taxon>
        <taxon>Volvox</taxon>
    </lineage>
</organism>
<sequence length="939" mass="99199">MQRRAGGSDRPEDSLADELRDKTLALVSVQRNYESISRLMQLKQQELEQAETALAAEQATTVSLGVQLEECRSRCASLEKQLEGLKKLPAKLSELEAEHESLKRDAAQANARAMAMQEAMKGLRQSLEDEQHNSERQRQQMEAWRKADSGLGVEVRSLRQQLAESQGDCRAMASELRALKDALARSTAAQQAEAQRAAVLTAQVSGQDDTIRGLRDEVRTLTQLSHELRSAVRAGEVALAAARGTQAVLEAQLRGAQRSGEVARQLQEDLAAKLAAGEAAMVESKAALGAKEEELAQLRILINDLEEKYQASLSGKLAADEVSSSLQLQLAQTRGALADARRRATTAEQEATRAAAEAAEASRAAAARASNANRMISAMQYRASEAGGLLATRVDAVSERLVARLEDRLGRGLAEEAERVDKAFTVTQLKLQSWEAELLDMEAQLLGVAKAVEALTAAAIRRQAEREREVNTVRGDAATLRARVEELKAALEGEMAARQLLAQSKAALEAEHRAALQAAQVAADERVEAERQRLGARLAAVEEEVSRLTSTHQRETAAAARAWEAERQQLGRRLGELSAELAKAREVKAAPLPVGGPAPVVVNTDHSNALAVLHTQLNAELQATKEQHEKELKQYKEQLDAVRTHVRGTWSICSRLATDLALVARHLARMGVGLPEGAAELPTGLHGVADDGGGALMEQLAAALRLSFGQLAEVVQGMVRRLQTLQAHNIELEAKAASVDPAAWTLVAAELRGTVAKLVHVEESLAPPCTCLMCLEVFKSPITLVPCGHTFCRKCLSNANGLCSECGADTPAEVTVPNAPLDAICAKYELKRSALAAIQRALQQAGEGAAAMAAGGPGGAGQGHGHAGRVGASGTTAAQHTRRPSPRAVGGGGAAAARAIGQAAATAAAAGAAGGGGTSQAAAAGVLSTHNPGVTAQRP</sequence>
<evidence type="ECO:0000313" key="4">
    <source>
        <dbReference type="Proteomes" id="UP000722791"/>
    </source>
</evidence>
<dbReference type="InterPro" id="IPR017907">
    <property type="entry name" value="Znf_RING_CS"/>
</dbReference>
<accession>A0A8J4C193</accession>
<protein>
    <submittedName>
        <fullName evidence="3">Uncharacterized protein</fullName>
    </submittedName>
</protein>
<dbReference type="GO" id="GO:0000796">
    <property type="term" value="C:condensin complex"/>
    <property type="evidence" value="ECO:0007669"/>
    <property type="project" value="TreeGrafter"/>
</dbReference>
<dbReference type="GO" id="GO:0003682">
    <property type="term" value="F:chromatin binding"/>
    <property type="evidence" value="ECO:0007669"/>
    <property type="project" value="TreeGrafter"/>
</dbReference>
<feature type="coiled-coil region" evidence="1">
    <location>
        <begin position="33"/>
        <end position="147"/>
    </location>
</feature>
<dbReference type="OrthoDB" id="6105938at2759"/>
<reference evidence="3" key="1">
    <citation type="journal article" date="2021" name="Proc. Natl. Acad. Sci. U.S.A.">
        <title>Three genomes in the algal genus Volvox reveal the fate of a haploid sex-determining region after a transition to homothallism.</title>
        <authorList>
            <person name="Yamamoto K."/>
            <person name="Hamaji T."/>
            <person name="Kawai-Toyooka H."/>
            <person name="Matsuzaki R."/>
            <person name="Takahashi F."/>
            <person name="Nishimura Y."/>
            <person name="Kawachi M."/>
            <person name="Noguchi H."/>
            <person name="Minakuchi Y."/>
            <person name="Umen J.G."/>
            <person name="Toyoda A."/>
            <person name="Nozaki H."/>
        </authorList>
    </citation>
    <scope>NUCLEOTIDE SEQUENCE</scope>
    <source>
        <strain evidence="3">NIES-3785</strain>
    </source>
</reference>
<name>A0A8J4C193_9CHLO</name>
<evidence type="ECO:0000256" key="2">
    <source>
        <dbReference type="SAM" id="MobiDB-lite"/>
    </source>
</evidence>
<feature type="coiled-coil region" evidence="1">
    <location>
        <begin position="288"/>
        <end position="364"/>
    </location>
</feature>
<dbReference type="Gene3D" id="3.30.40.10">
    <property type="entry name" value="Zinc/RING finger domain, C3HC4 (zinc finger)"/>
    <property type="match status" value="1"/>
</dbReference>
<dbReference type="Proteomes" id="UP000722791">
    <property type="component" value="Unassembled WGS sequence"/>
</dbReference>
<dbReference type="GO" id="GO:0000793">
    <property type="term" value="C:condensed chromosome"/>
    <property type="evidence" value="ECO:0007669"/>
    <property type="project" value="TreeGrafter"/>
</dbReference>
<evidence type="ECO:0000313" key="3">
    <source>
        <dbReference type="EMBL" id="GIL97165.1"/>
    </source>
</evidence>
<dbReference type="InterPro" id="IPR001841">
    <property type="entry name" value="Znf_RING"/>
</dbReference>
<dbReference type="SUPFAM" id="SSF57850">
    <property type="entry name" value="RING/U-box"/>
    <property type="match status" value="1"/>
</dbReference>
<gene>
    <name evidence="3" type="ORF">Vretimale_2903</name>
</gene>
<dbReference type="InterPro" id="IPR013083">
    <property type="entry name" value="Znf_RING/FYVE/PHD"/>
</dbReference>
<dbReference type="PANTHER" id="PTHR43941:SF1">
    <property type="entry name" value="STRUCTURAL MAINTENANCE OF CHROMOSOMES PROTEIN 2"/>
    <property type="match status" value="1"/>
</dbReference>
<feature type="region of interest" description="Disordered" evidence="2">
    <location>
        <begin position="851"/>
        <end position="893"/>
    </location>
</feature>
<feature type="coiled-coil region" evidence="1">
    <location>
        <begin position="524"/>
        <end position="587"/>
    </location>
</feature>
<comment type="caution">
    <text evidence="3">The sequence shown here is derived from an EMBL/GenBank/DDBJ whole genome shotgun (WGS) entry which is preliminary data.</text>
</comment>
<dbReference type="InterPro" id="IPR027370">
    <property type="entry name" value="Znf-RING_euk"/>
</dbReference>